<dbReference type="GO" id="GO:0046983">
    <property type="term" value="F:protein dimerization activity"/>
    <property type="evidence" value="ECO:0007669"/>
    <property type="project" value="InterPro"/>
</dbReference>
<dbReference type="GO" id="GO:0008270">
    <property type="term" value="F:zinc ion binding"/>
    <property type="evidence" value="ECO:0007669"/>
    <property type="project" value="UniProtKB-KW"/>
</dbReference>
<dbReference type="Pfam" id="PF05699">
    <property type="entry name" value="Dimer_Tnp_hAT"/>
    <property type="match status" value="1"/>
</dbReference>
<feature type="domain" description="HAT C-terminal dimerisation" evidence="7">
    <location>
        <begin position="446"/>
        <end position="504"/>
    </location>
</feature>
<keyword evidence="4" id="KW-0862">Zinc</keyword>
<dbReference type="PANTHER" id="PTHR46481:SF10">
    <property type="entry name" value="ZINC FINGER BED DOMAIN-CONTAINING PROTEIN 39"/>
    <property type="match status" value="1"/>
</dbReference>
<organism evidence="8">
    <name type="scientific">Petromyzon marinus</name>
    <name type="common">Sea lamprey</name>
    <dbReference type="NCBI Taxonomy" id="7757"/>
    <lineage>
        <taxon>Eukaryota</taxon>
        <taxon>Metazoa</taxon>
        <taxon>Chordata</taxon>
        <taxon>Craniata</taxon>
        <taxon>Vertebrata</taxon>
        <taxon>Cyclostomata</taxon>
        <taxon>Hyperoartia</taxon>
        <taxon>Petromyzontiformes</taxon>
        <taxon>Petromyzontidae</taxon>
        <taxon>Petromyzon</taxon>
    </lineage>
</organism>
<evidence type="ECO:0000256" key="2">
    <source>
        <dbReference type="ARBA" id="ARBA00022723"/>
    </source>
</evidence>
<proteinExistence type="predicted"/>
<dbReference type="Ensembl" id="ENSPMAT00000001841.1">
    <property type="protein sequence ID" value="ENSPMAP00000001831.1"/>
    <property type="gene ID" value="ENSPMAG00000001672.1"/>
</dbReference>
<evidence type="ECO:0000256" key="3">
    <source>
        <dbReference type="ARBA" id="ARBA00022771"/>
    </source>
</evidence>
<dbReference type="AlphaFoldDB" id="S4R9F0"/>
<name>S4R9F0_PETMA</name>
<evidence type="ECO:0000256" key="4">
    <source>
        <dbReference type="ARBA" id="ARBA00022833"/>
    </source>
</evidence>
<dbReference type="InterPro" id="IPR052035">
    <property type="entry name" value="ZnF_BED_domain_contain"/>
</dbReference>
<evidence type="ECO:0000313" key="8">
    <source>
        <dbReference type="Ensembl" id="ENSPMAP00000001831.1"/>
    </source>
</evidence>
<keyword evidence="5" id="KW-0539">Nucleus</keyword>
<keyword evidence="2" id="KW-0479">Metal-binding</keyword>
<dbReference type="GeneTree" id="ENSGT00940000158431"/>
<accession>S4R9F0</accession>
<dbReference type="HOGENOM" id="CLU_009123_12_2_1"/>
<comment type="subcellular location">
    <subcellularLocation>
        <location evidence="1">Nucleus</location>
    </subcellularLocation>
</comment>
<sequence>VQTSLTSMAESRMVWPDDHVAVQRIDECIMDLIVVNMLPYSVVEGEAFKRLKIGDPLGAHRYKVKSEKYYRTTLMPATYDKVVKHVTNLLQEATWISFTTDGWSNPTKSCSLLSFTGHFIHDAVWRKVILSVTVLEQDHDGKYLASKLCEAMTKWEIAEKIHVGVRDNAANMKLAMRLAGVADIGCMSHTLQLVLRDALFTQTSVEVVIKKARKIVTHLKHSEQACRHLVEHQQTVKTPEHSLLQDVETRWNGMYLMLERLVEQRKAVNLYSVQRSGIDSFSLAEWELAARVVKILKPFYTATLEICVDDACISVVILLVSNLNNMLNTTAADQGLKQMKATLRDAMCCRFSDISSLAPFLAATLIDPHFKDTYFNVQKAVAAKKVVLNFLRSVQESAMKNMTAPSAASPIDNVEPGLESSETSESGAQEEDDPWAAYDSQPANQLTNYLKELRLPRMTTGIYAYWHCSQYPLLEAAAQKYLSAPLISVASEQLFSAAGQLYADR</sequence>
<keyword evidence="3" id="KW-0863">Zinc-finger</keyword>
<evidence type="ECO:0000256" key="6">
    <source>
        <dbReference type="SAM" id="MobiDB-lite"/>
    </source>
</evidence>
<dbReference type="InterPro" id="IPR012337">
    <property type="entry name" value="RNaseH-like_sf"/>
</dbReference>
<evidence type="ECO:0000256" key="5">
    <source>
        <dbReference type="ARBA" id="ARBA00023242"/>
    </source>
</evidence>
<reference evidence="8" key="1">
    <citation type="submission" date="2025-08" db="UniProtKB">
        <authorList>
            <consortium name="Ensembl"/>
        </authorList>
    </citation>
    <scope>IDENTIFICATION</scope>
</reference>
<dbReference type="SUPFAM" id="SSF53098">
    <property type="entry name" value="Ribonuclease H-like"/>
    <property type="match status" value="1"/>
</dbReference>
<feature type="region of interest" description="Disordered" evidence="6">
    <location>
        <begin position="402"/>
        <end position="439"/>
    </location>
</feature>
<dbReference type="InterPro" id="IPR008906">
    <property type="entry name" value="HATC_C_dom"/>
</dbReference>
<reference evidence="8" key="2">
    <citation type="submission" date="2025-09" db="UniProtKB">
        <authorList>
            <consortium name="Ensembl"/>
        </authorList>
    </citation>
    <scope>IDENTIFICATION</scope>
</reference>
<dbReference type="GO" id="GO:0005634">
    <property type="term" value="C:nucleus"/>
    <property type="evidence" value="ECO:0007669"/>
    <property type="project" value="UniProtKB-SubCell"/>
</dbReference>
<dbReference type="PANTHER" id="PTHR46481">
    <property type="entry name" value="ZINC FINGER BED DOMAIN-CONTAINING PROTEIN 4"/>
    <property type="match status" value="1"/>
</dbReference>
<protein>
    <recommendedName>
        <fullName evidence="7">HAT C-terminal dimerisation domain-containing protein</fullName>
    </recommendedName>
</protein>
<dbReference type="OMA" id="KETEWIS"/>
<dbReference type="STRING" id="7757.ENSPMAP00000001831"/>
<evidence type="ECO:0000256" key="1">
    <source>
        <dbReference type="ARBA" id="ARBA00004123"/>
    </source>
</evidence>
<evidence type="ECO:0000259" key="7">
    <source>
        <dbReference type="Pfam" id="PF05699"/>
    </source>
</evidence>